<dbReference type="Proteomes" id="UP000189660">
    <property type="component" value="Chromosome"/>
</dbReference>
<organism evidence="1 2">
    <name type="scientific">Bartonella apihabitans</name>
    <dbReference type="NCBI Taxonomy" id="2750929"/>
    <lineage>
        <taxon>Bacteria</taxon>
        <taxon>Pseudomonadati</taxon>
        <taxon>Pseudomonadota</taxon>
        <taxon>Alphaproteobacteria</taxon>
        <taxon>Hyphomicrobiales</taxon>
        <taxon>Bartonellaceae</taxon>
        <taxon>Bartonella</taxon>
    </lineage>
</organism>
<dbReference type="EMBL" id="CP015820">
    <property type="protein sequence ID" value="AQT42581.1"/>
    <property type="molecule type" value="Genomic_DNA"/>
</dbReference>
<sequence>MIKMLEKNGSDSLNFDIKILNSAFSLVSNEIPVHTHRVLPIKVSHKAGTGESDIRLL</sequence>
<reference evidence="1 2" key="1">
    <citation type="submission" date="2016-11" db="EMBL/GenBank/DDBJ databases">
        <title>Comparative genomics of Bartonella apis.</title>
        <authorList>
            <person name="Engel P."/>
        </authorList>
    </citation>
    <scope>NUCLEOTIDE SEQUENCE [LARGE SCALE GENOMIC DNA]</scope>
    <source>
        <strain evidence="1 2">BBC0178</strain>
    </source>
</reference>
<dbReference type="KEGG" id="bapa:BBC0178_011010"/>
<evidence type="ECO:0000313" key="2">
    <source>
        <dbReference type="Proteomes" id="UP000189660"/>
    </source>
</evidence>
<keyword evidence="2" id="KW-1185">Reference proteome</keyword>
<accession>A0A1U9MAV3</accession>
<proteinExistence type="predicted"/>
<evidence type="ECO:0000313" key="1">
    <source>
        <dbReference type="EMBL" id="AQT42581.1"/>
    </source>
</evidence>
<gene>
    <name evidence="1" type="ORF">BBC0178_011010</name>
</gene>
<protein>
    <submittedName>
        <fullName evidence="1">Uncharacterized protein</fullName>
    </submittedName>
</protein>
<dbReference type="AlphaFoldDB" id="A0A1U9MAV3"/>
<name>A0A1U9MAV3_9HYPH</name>